<keyword evidence="5" id="KW-1185">Reference proteome</keyword>
<dbReference type="EMBL" id="CAJVPL010000339">
    <property type="protein sequence ID" value="CAG8485013.1"/>
    <property type="molecule type" value="Genomic_DNA"/>
</dbReference>
<keyword evidence="2" id="KW-0496">Mitochondrion</keyword>
<dbReference type="PANTHER" id="PTHR28133">
    <property type="entry name" value="REQUIRED FOR RESPIRATORY GROWTH PROTEIN 7, MITOCHONDRIAL"/>
    <property type="match status" value="1"/>
</dbReference>
<protein>
    <submittedName>
        <fullName evidence="4">11281_t:CDS:1</fullName>
    </submittedName>
</protein>
<evidence type="ECO:0000313" key="5">
    <source>
        <dbReference type="Proteomes" id="UP000789831"/>
    </source>
</evidence>
<evidence type="ECO:0000313" key="4">
    <source>
        <dbReference type="EMBL" id="CAG8485013.1"/>
    </source>
</evidence>
<dbReference type="InterPro" id="IPR018828">
    <property type="entry name" value="RRG7"/>
</dbReference>
<feature type="domain" description="Restriction endonuclease type IV Mrr" evidence="3">
    <location>
        <begin position="1"/>
        <end position="66"/>
    </location>
</feature>
<dbReference type="GO" id="GO:0003677">
    <property type="term" value="F:DNA binding"/>
    <property type="evidence" value="ECO:0007669"/>
    <property type="project" value="InterPro"/>
</dbReference>
<dbReference type="GO" id="GO:0004519">
    <property type="term" value="F:endonuclease activity"/>
    <property type="evidence" value="ECO:0007669"/>
    <property type="project" value="InterPro"/>
</dbReference>
<gene>
    <name evidence="4" type="ORF">AGERDE_LOCUS3436</name>
</gene>
<sequence length="67" mass="7426">DGGIDIKGEVAVIPFVTQCKNHEEKVGVDVVREFEGVLVRESQNTIGILVTSRRDGFTRGAKNWIKN</sequence>
<feature type="non-terminal residue" evidence="4">
    <location>
        <position position="1"/>
    </location>
</feature>
<name>A0A9N8WHX3_9GLOM</name>
<dbReference type="Pfam" id="PF04471">
    <property type="entry name" value="Mrr_cat"/>
    <property type="match status" value="1"/>
</dbReference>
<accession>A0A9N8WHX3</accession>
<dbReference type="PANTHER" id="PTHR28133:SF1">
    <property type="entry name" value="REQUIRED FOR RESPIRATORY GROWTH PROTEIN 7, MITOCHONDRIAL"/>
    <property type="match status" value="1"/>
</dbReference>
<dbReference type="GO" id="GO:0009307">
    <property type="term" value="P:DNA restriction-modification system"/>
    <property type="evidence" value="ECO:0007669"/>
    <property type="project" value="InterPro"/>
</dbReference>
<dbReference type="Gene3D" id="3.40.1350.10">
    <property type="match status" value="1"/>
</dbReference>
<comment type="caution">
    <text evidence="4">The sequence shown here is derived from an EMBL/GenBank/DDBJ whole genome shotgun (WGS) entry which is preliminary data.</text>
</comment>
<organism evidence="4 5">
    <name type="scientific">Ambispora gerdemannii</name>
    <dbReference type="NCBI Taxonomy" id="144530"/>
    <lineage>
        <taxon>Eukaryota</taxon>
        <taxon>Fungi</taxon>
        <taxon>Fungi incertae sedis</taxon>
        <taxon>Mucoromycota</taxon>
        <taxon>Glomeromycotina</taxon>
        <taxon>Glomeromycetes</taxon>
        <taxon>Archaeosporales</taxon>
        <taxon>Ambisporaceae</taxon>
        <taxon>Ambispora</taxon>
    </lineage>
</organism>
<comment type="subcellular location">
    <subcellularLocation>
        <location evidence="1">Mitochondrion</location>
    </subcellularLocation>
</comment>
<dbReference type="Proteomes" id="UP000789831">
    <property type="component" value="Unassembled WGS sequence"/>
</dbReference>
<reference evidence="4" key="1">
    <citation type="submission" date="2021-06" db="EMBL/GenBank/DDBJ databases">
        <authorList>
            <person name="Kallberg Y."/>
            <person name="Tangrot J."/>
            <person name="Rosling A."/>
        </authorList>
    </citation>
    <scope>NUCLEOTIDE SEQUENCE</scope>
    <source>
        <strain evidence="4">MT106</strain>
    </source>
</reference>
<proteinExistence type="predicted"/>
<evidence type="ECO:0000259" key="3">
    <source>
        <dbReference type="Pfam" id="PF04471"/>
    </source>
</evidence>
<evidence type="ECO:0000256" key="2">
    <source>
        <dbReference type="ARBA" id="ARBA00023128"/>
    </source>
</evidence>
<dbReference type="OrthoDB" id="2429086at2759"/>
<dbReference type="InterPro" id="IPR011856">
    <property type="entry name" value="tRNA_endonuc-like_dom_sf"/>
</dbReference>
<dbReference type="InterPro" id="IPR007560">
    <property type="entry name" value="Restrct_endonuc_IV_Mrr"/>
</dbReference>
<dbReference type="AlphaFoldDB" id="A0A9N8WHX3"/>
<evidence type="ECO:0000256" key="1">
    <source>
        <dbReference type="ARBA" id="ARBA00004173"/>
    </source>
</evidence>
<dbReference type="GO" id="GO:0005739">
    <property type="term" value="C:mitochondrion"/>
    <property type="evidence" value="ECO:0007669"/>
    <property type="project" value="UniProtKB-SubCell"/>
</dbReference>